<dbReference type="GO" id="GO:0005829">
    <property type="term" value="C:cytosol"/>
    <property type="evidence" value="ECO:0007669"/>
    <property type="project" value="TreeGrafter"/>
</dbReference>
<dbReference type="SUPFAM" id="SSF81296">
    <property type="entry name" value="E set domains"/>
    <property type="match status" value="1"/>
</dbReference>
<dbReference type="GO" id="GO:0031625">
    <property type="term" value="F:ubiquitin protein ligase binding"/>
    <property type="evidence" value="ECO:0007669"/>
    <property type="project" value="TreeGrafter"/>
</dbReference>
<dbReference type="AlphaFoldDB" id="A0A6G1GM19"/>
<dbReference type="InterPro" id="IPR011021">
    <property type="entry name" value="Arrestin-like_N"/>
</dbReference>
<dbReference type="EMBL" id="ML977190">
    <property type="protein sequence ID" value="KAF1981985.1"/>
    <property type="molecule type" value="Genomic_DNA"/>
</dbReference>
<comment type="similarity">
    <text evidence="1">Belongs to the arrestin family.</text>
</comment>
<evidence type="ECO:0000256" key="1">
    <source>
        <dbReference type="ARBA" id="ARBA00005298"/>
    </source>
</evidence>
<dbReference type="InterPro" id="IPR014756">
    <property type="entry name" value="Ig_E-set"/>
</dbReference>
<evidence type="ECO:0000313" key="6">
    <source>
        <dbReference type="Proteomes" id="UP000800041"/>
    </source>
</evidence>
<name>A0A6G1GM19_9PEZI</name>
<dbReference type="GO" id="GO:0005886">
    <property type="term" value="C:plasma membrane"/>
    <property type="evidence" value="ECO:0007669"/>
    <property type="project" value="TreeGrafter"/>
</dbReference>
<dbReference type="GO" id="GO:0070086">
    <property type="term" value="P:ubiquitin-dependent endocytosis"/>
    <property type="evidence" value="ECO:0007669"/>
    <property type="project" value="TreeGrafter"/>
</dbReference>
<dbReference type="SMART" id="SM01017">
    <property type="entry name" value="Arrestin_C"/>
    <property type="match status" value="1"/>
</dbReference>
<protein>
    <recommendedName>
        <fullName evidence="4">Arrestin C-terminal-like domain-containing protein</fullName>
    </recommendedName>
</protein>
<dbReference type="Gene3D" id="2.60.40.640">
    <property type="match status" value="1"/>
</dbReference>
<proteinExistence type="inferred from homology"/>
<accession>A0A6G1GM19</accession>
<feature type="region of interest" description="Disordered" evidence="3">
    <location>
        <begin position="584"/>
        <end position="603"/>
    </location>
</feature>
<reference evidence="5" key="1">
    <citation type="journal article" date="2020" name="Stud. Mycol.">
        <title>101 Dothideomycetes genomes: a test case for predicting lifestyles and emergence of pathogens.</title>
        <authorList>
            <person name="Haridas S."/>
            <person name="Albert R."/>
            <person name="Binder M."/>
            <person name="Bloem J."/>
            <person name="Labutti K."/>
            <person name="Salamov A."/>
            <person name="Andreopoulos B."/>
            <person name="Baker S."/>
            <person name="Barry K."/>
            <person name="Bills G."/>
            <person name="Bluhm B."/>
            <person name="Cannon C."/>
            <person name="Castanera R."/>
            <person name="Culley D."/>
            <person name="Daum C."/>
            <person name="Ezra D."/>
            <person name="Gonzalez J."/>
            <person name="Henrissat B."/>
            <person name="Kuo A."/>
            <person name="Liang C."/>
            <person name="Lipzen A."/>
            <person name="Lutzoni F."/>
            <person name="Magnuson J."/>
            <person name="Mondo S."/>
            <person name="Nolan M."/>
            <person name="Ohm R."/>
            <person name="Pangilinan J."/>
            <person name="Park H.-J."/>
            <person name="Ramirez L."/>
            <person name="Alfaro M."/>
            <person name="Sun H."/>
            <person name="Tritt A."/>
            <person name="Yoshinaga Y."/>
            <person name="Zwiers L.-H."/>
            <person name="Turgeon B."/>
            <person name="Goodwin S."/>
            <person name="Spatafora J."/>
            <person name="Crous P."/>
            <person name="Grigoriev I."/>
        </authorList>
    </citation>
    <scope>NUCLEOTIDE SEQUENCE</scope>
    <source>
        <strain evidence="5">CBS 113979</strain>
    </source>
</reference>
<evidence type="ECO:0000259" key="4">
    <source>
        <dbReference type="SMART" id="SM01017"/>
    </source>
</evidence>
<dbReference type="GO" id="GO:0030674">
    <property type="term" value="F:protein-macromolecule adaptor activity"/>
    <property type="evidence" value="ECO:0007669"/>
    <property type="project" value="TreeGrafter"/>
</dbReference>
<dbReference type="InterPro" id="IPR014752">
    <property type="entry name" value="Arrestin-like_C"/>
</dbReference>
<dbReference type="OrthoDB" id="2333384at2759"/>
<feature type="domain" description="Arrestin C-terminal-like" evidence="4">
    <location>
        <begin position="185"/>
        <end position="340"/>
    </location>
</feature>
<dbReference type="PANTHER" id="PTHR11188">
    <property type="entry name" value="ARRESTIN DOMAIN CONTAINING PROTEIN"/>
    <property type="match status" value="1"/>
</dbReference>
<dbReference type="Pfam" id="PF02752">
    <property type="entry name" value="Arrestin_C"/>
    <property type="match status" value="1"/>
</dbReference>
<sequence length="629" mass="68407">MVHTPAEYLFAGRQKNSTKTFEIIPDNPFVVFSGRDADAPPVEVAGKLVLTNSDYINVRSIKIKFDGLRKVSWLTNAVNPHPIVQKKTFYHDENIMFPTDPTSSTVHKVGAGRHEWRFSFQLPQAMPESVEGLPGSYIVYDLTATVDRGYMTKDLNARKRIRVIRTLGSDSADNLTLEQINEDIWSNKISYKITVPKVNYIYGTSVTADFVLTPIKKGLTIGAISMELVEKVAVATEYGGGLGSTHTSDSVVCKRTANMPPNSGVELSDEEALGSLCDESYHFQMTLPFEKSLNKCRQSVDTDCIKIDHKLRIYVSLHNPEGHVSQLLVKNMMSLFISPNLPICEDRSVSLNRIQEVEANAMNETNLEAPPIYGRHQLDLLYDDIEASGFNTPSGFRSGVASGISTPFTAQSRNASSEDLASLDAVANGDHSSHSQGGGASASALHSRLATLQEYGSSHAARAAFRQSSYHSGINTPYNGNEGGQSGGGSSHDSNSNQPSRRGSGHGGYFASWQVNGGEGYDMEALARIPSYNTAVRTPAAVGTPGGEGLPTYEIAVSRRGSQEDQHLGEDQERVLLPFDQHQTQSNEASGHGTPISDGSITTVTDLRTALPVLPQLPIPAHQRRTPER</sequence>
<comment type="subunit">
    <text evidence="2">Interacts with hulA.</text>
</comment>
<feature type="compositionally biased region" description="Gly residues" evidence="3">
    <location>
        <begin position="481"/>
        <end position="490"/>
    </location>
</feature>
<feature type="region of interest" description="Disordered" evidence="3">
    <location>
        <begin position="472"/>
        <end position="509"/>
    </location>
</feature>
<evidence type="ECO:0000313" key="5">
    <source>
        <dbReference type="EMBL" id="KAF1981985.1"/>
    </source>
</evidence>
<dbReference type="PANTHER" id="PTHR11188:SF17">
    <property type="entry name" value="FI21816P1"/>
    <property type="match status" value="1"/>
</dbReference>
<gene>
    <name evidence="5" type="ORF">K402DRAFT_424955</name>
</gene>
<evidence type="ECO:0000256" key="2">
    <source>
        <dbReference type="ARBA" id="ARBA00038766"/>
    </source>
</evidence>
<dbReference type="InterPro" id="IPR011022">
    <property type="entry name" value="Arrestin_C-like"/>
</dbReference>
<organism evidence="5 6">
    <name type="scientific">Aulographum hederae CBS 113979</name>
    <dbReference type="NCBI Taxonomy" id="1176131"/>
    <lineage>
        <taxon>Eukaryota</taxon>
        <taxon>Fungi</taxon>
        <taxon>Dikarya</taxon>
        <taxon>Ascomycota</taxon>
        <taxon>Pezizomycotina</taxon>
        <taxon>Dothideomycetes</taxon>
        <taxon>Pleosporomycetidae</taxon>
        <taxon>Aulographales</taxon>
        <taxon>Aulographaceae</taxon>
    </lineage>
</organism>
<dbReference type="Pfam" id="PF00339">
    <property type="entry name" value="Arrestin_N"/>
    <property type="match status" value="1"/>
</dbReference>
<evidence type="ECO:0000256" key="3">
    <source>
        <dbReference type="SAM" id="MobiDB-lite"/>
    </source>
</evidence>
<dbReference type="InterPro" id="IPR050357">
    <property type="entry name" value="Arrestin_domain-protein"/>
</dbReference>
<keyword evidence="6" id="KW-1185">Reference proteome</keyword>
<dbReference type="Proteomes" id="UP000800041">
    <property type="component" value="Unassembled WGS sequence"/>
</dbReference>